<feature type="compositionally biased region" description="Basic and acidic residues" evidence="1">
    <location>
        <begin position="168"/>
        <end position="183"/>
    </location>
</feature>
<sequence>MLHQYSRPFLGAVYLDESAVDAIGNLHSIGNIHQHPHQSSVREDKGYLTLFFAAAESTAGDSNMATRRPFALRDYDSPSTSAHSSSLRMRGGRLAARPSTPTPTPRRGEAPLPRLPPPEDVQTYEKKPLPALPGRRHSLTSTLSREMTRAFATPHTSAVFLTADNNNESEKNETRLISERERQLSSTDSNDTILGGGVESEISVLLEHRTAAAATRNSGLREKQQPPEPPKQQYMLNGGRMSSSPTPPPRPAQGEILSPQPKSSVQKLLRLTSSTGGGSNRNSRAKSPALIYPTAAVANTQPSGHNSMHKIKQLMGVDVASIDSKHSSLEPMAVSPLNDSSPPDQAVSDNGADEEDYNDNDSIFRGTSAAAPQDNTDISARGYDSRDSPIPAPLVVIKRSSPVSIGVEEGRTPSSSSAHAHTQVPQHEYEEEDLYHETAAQLAAALSSSTWVRQRRRSGTGGGGSVGPPNTNTRRHHYLNITNSNINNSAATTTNHETRDSRGRSSFGSGSQLIRNHSNDKYHTQKQGWPEIQLKDQHNKWRSSPGLPASRSPSLPTAVDTSVGGRKRATSTGTTSSSFGGILEQRWQSWQQRSQQPQQVGGYQQQRANLPHPGTKVIIPHCDPHPGTRIVLPCELEELEKGGGGSPTSPRQHSRRESIVSKVLKRISGSSTTPTPTPKRTSEYESSPTATSNNNIFLPPPPPQQQQHQQKQEWQVPSNIPASSPTVASGRGSGEGGLSAATQKTNELLLAAAAGTGGGGVKESGGNRDKAEAEKRREDLKSRIRVLDDGGQVLGGGGSEASSLHPHHHPVPEKKKTEVDDGVEDSGEGDYSRYRRDSDPGSPPSSGAEENRAEAEDKAFALRTVRRPPVPPRSPARPMSGPIFVGKGGIVGAGPRPSQGGGGEEEVQTWV</sequence>
<evidence type="ECO:0000313" key="3">
    <source>
        <dbReference type="Proteomes" id="UP001283341"/>
    </source>
</evidence>
<accession>A0AAE0IQS1</accession>
<proteinExistence type="predicted"/>
<evidence type="ECO:0000313" key="2">
    <source>
        <dbReference type="EMBL" id="KAK3328806.1"/>
    </source>
</evidence>
<feature type="compositionally biased region" description="Low complexity" evidence="1">
    <location>
        <begin position="480"/>
        <end position="495"/>
    </location>
</feature>
<organism evidence="2 3">
    <name type="scientific">Apodospora peruviana</name>
    <dbReference type="NCBI Taxonomy" id="516989"/>
    <lineage>
        <taxon>Eukaryota</taxon>
        <taxon>Fungi</taxon>
        <taxon>Dikarya</taxon>
        <taxon>Ascomycota</taxon>
        <taxon>Pezizomycotina</taxon>
        <taxon>Sordariomycetes</taxon>
        <taxon>Sordariomycetidae</taxon>
        <taxon>Sordariales</taxon>
        <taxon>Lasiosphaeriaceae</taxon>
        <taxon>Apodospora</taxon>
    </lineage>
</organism>
<feature type="compositionally biased region" description="Basic and acidic residues" evidence="1">
    <location>
        <begin position="765"/>
        <end position="788"/>
    </location>
</feature>
<feature type="compositionally biased region" description="Basic and acidic residues" evidence="1">
    <location>
        <begin position="810"/>
        <end position="819"/>
    </location>
</feature>
<feature type="region of interest" description="Disordered" evidence="1">
    <location>
        <begin position="405"/>
        <end position="432"/>
    </location>
</feature>
<feature type="compositionally biased region" description="Basic and acidic residues" evidence="1">
    <location>
        <begin position="849"/>
        <end position="860"/>
    </location>
</feature>
<feature type="compositionally biased region" description="Low complexity" evidence="1">
    <location>
        <begin position="705"/>
        <end position="717"/>
    </location>
</feature>
<feature type="compositionally biased region" description="Polar residues" evidence="1">
    <location>
        <begin position="684"/>
        <end position="696"/>
    </location>
</feature>
<dbReference type="Proteomes" id="UP001283341">
    <property type="component" value="Unassembled WGS sequence"/>
</dbReference>
<feature type="region of interest" description="Disordered" evidence="1">
    <location>
        <begin position="213"/>
        <end position="266"/>
    </location>
</feature>
<feature type="region of interest" description="Disordered" evidence="1">
    <location>
        <begin position="639"/>
        <end position="911"/>
    </location>
</feature>
<reference evidence="2" key="2">
    <citation type="submission" date="2023-06" db="EMBL/GenBank/DDBJ databases">
        <authorList>
            <consortium name="Lawrence Berkeley National Laboratory"/>
            <person name="Haridas S."/>
            <person name="Hensen N."/>
            <person name="Bonometti L."/>
            <person name="Westerberg I."/>
            <person name="Brannstrom I.O."/>
            <person name="Guillou S."/>
            <person name="Cros-Aarteil S."/>
            <person name="Calhoun S."/>
            <person name="Kuo A."/>
            <person name="Mondo S."/>
            <person name="Pangilinan J."/>
            <person name="Riley R."/>
            <person name="Labutti K."/>
            <person name="Andreopoulos B."/>
            <person name="Lipzen A."/>
            <person name="Chen C."/>
            <person name="Yanf M."/>
            <person name="Daum C."/>
            <person name="Ng V."/>
            <person name="Clum A."/>
            <person name="Steindorff A."/>
            <person name="Ohm R."/>
            <person name="Martin F."/>
            <person name="Silar P."/>
            <person name="Natvig D."/>
            <person name="Lalanne C."/>
            <person name="Gautier V."/>
            <person name="Ament-Velasquez S.L."/>
            <person name="Kruys A."/>
            <person name="Hutchinson M.I."/>
            <person name="Powell A.J."/>
            <person name="Barry K."/>
            <person name="Miller A.N."/>
            <person name="Grigoriev I.V."/>
            <person name="Debuchy R."/>
            <person name="Gladieux P."/>
            <person name="Thoren M.H."/>
            <person name="Johannesson H."/>
        </authorList>
    </citation>
    <scope>NUCLEOTIDE SEQUENCE</scope>
    <source>
        <strain evidence="2">CBS 118394</strain>
    </source>
</reference>
<reference evidence="2" key="1">
    <citation type="journal article" date="2023" name="Mol. Phylogenet. Evol.">
        <title>Genome-scale phylogeny and comparative genomics of the fungal order Sordariales.</title>
        <authorList>
            <person name="Hensen N."/>
            <person name="Bonometti L."/>
            <person name="Westerberg I."/>
            <person name="Brannstrom I.O."/>
            <person name="Guillou S."/>
            <person name="Cros-Aarteil S."/>
            <person name="Calhoun S."/>
            <person name="Haridas S."/>
            <person name="Kuo A."/>
            <person name="Mondo S."/>
            <person name="Pangilinan J."/>
            <person name="Riley R."/>
            <person name="LaButti K."/>
            <person name="Andreopoulos B."/>
            <person name="Lipzen A."/>
            <person name="Chen C."/>
            <person name="Yan M."/>
            <person name="Daum C."/>
            <person name="Ng V."/>
            <person name="Clum A."/>
            <person name="Steindorff A."/>
            <person name="Ohm R.A."/>
            <person name="Martin F."/>
            <person name="Silar P."/>
            <person name="Natvig D.O."/>
            <person name="Lalanne C."/>
            <person name="Gautier V."/>
            <person name="Ament-Velasquez S.L."/>
            <person name="Kruys A."/>
            <person name="Hutchinson M.I."/>
            <person name="Powell A.J."/>
            <person name="Barry K."/>
            <person name="Miller A.N."/>
            <person name="Grigoriev I.V."/>
            <person name="Debuchy R."/>
            <person name="Gladieux P."/>
            <person name="Hiltunen Thoren M."/>
            <person name="Johannesson H."/>
        </authorList>
    </citation>
    <scope>NUCLEOTIDE SEQUENCE</scope>
    <source>
        <strain evidence="2">CBS 118394</strain>
    </source>
</reference>
<dbReference type="AlphaFoldDB" id="A0AAE0IQS1"/>
<feature type="compositionally biased region" description="Low complexity" evidence="1">
    <location>
        <begin position="570"/>
        <end position="606"/>
    </location>
</feature>
<feature type="region of interest" description="Disordered" evidence="1">
    <location>
        <begin position="73"/>
        <end position="137"/>
    </location>
</feature>
<feature type="compositionally biased region" description="Basic and acidic residues" evidence="1">
    <location>
        <begin position="830"/>
        <end position="839"/>
    </location>
</feature>
<feature type="compositionally biased region" description="Polar residues" evidence="1">
    <location>
        <begin position="718"/>
        <end position="727"/>
    </location>
</feature>
<keyword evidence="3" id="KW-1185">Reference proteome</keyword>
<feature type="region of interest" description="Disordered" evidence="1">
    <location>
        <begin position="538"/>
        <end position="625"/>
    </location>
</feature>
<comment type="caution">
    <text evidence="2">The sequence shown here is derived from an EMBL/GenBank/DDBJ whole genome shotgun (WGS) entry which is preliminary data.</text>
</comment>
<feature type="compositionally biased region" description="Polar residues" evidence="1">
    <location>
        <begin position="77"/>
        <end position="87"/>
    </location>
</feature>
<feature type="region of interest" description="Disordered" evidence="1">
    <location>
        <begin position="331"/>
        <end position="390"/>
    </location>
</feature>
<name>A0AAE0IQS1_9PEZI</name>
<gene>
    <name evidence="2" type="ORF">B0H66DRAFT_1723</name>
</gene>
<dbReference type="EMBL" id="JAUEDM010000001">
    <property type="protein sequence ID" value="KAK3328806.1"/>
    <property type="molecule type" value="Genomic_DNA"/>
</dbReference>
<feature type="compositionally biased region" description="Polar residues" evidence="1">
    <location>
        <begin position="412"/>
        <end position="425"/>
    </location>
</feature>
<feature type="region of interest" description="Disordered" evidence="1">
    <location>
        <begin position="158"/>
        <end position="195"/>
    </location>
</feature>
<feature type="region of interest" description="Disordered" evidence="1">
    <location>
        <begin position="446"/>
        <end position="526"/>
    </location>
</feature>
<evidence type="ECO:0000256" key="1">
    <source>
        <dbReference type="SAM" id="MobiDB-lite"/>
    </source>
</evidence>
<protein>
    <submittedName>
        <fullName evidence="2">Uncharacterized protein</fullName>
    </submittedName>
</protein>